<organism evidence="1 2">
    <name type="scientific">Apiospora arundinis</name>
    <dbReference type="NCBI Taxonomy" id="335852"/>
    <lineage>
        <taxon>Eukaryota</taxon>
        <taxon>Fungi</taxon>
        <taxon>Dikarya</taxon>
        <taxon>Ascomycota</taxon>
        <taxon>Pezizomycotina</taxon>
        <taxon>Sordariomycetes</taxon>
        <taxon>Xylariomycetidae</taxon>
        <taxon>Amphisphaeriales</taxon>
        <taxon>Apiosporaceae</taxon>
        <taxon>Apiospora</taxon>
    </lineage>
</organism>
<evidence type="ECO:0000313" key="2">
    <source>
        <dbReference type="Proteomes" id="UP001390339"/>
    </source>
</evidence>
<dbReference type="EMBL" id="JAPCWZ010000002">
    <property type="protein sequence ID" value="KAK8877465.1"/>
    <property type="molecule type" value="Genomic_DNA"/>
</dbReference>
<evidence type="ECO:0000313" key="1">
    <source>
        <dbReference type="EMBL" id="KAK8877465.1"/>
    </source>
</evidence>
<proteinExistence type="predicted"/>
<dbReference type="Proteomes" id="UP001390339">
    <property type="component" value="Unassembled WGS sequence"/>
</dbReference>
<protein>
    <submittedName>
        <fullName evidence="1">Uncharacterized protein</fullName>
    </submittedName>
</protein>
<name>A0ABR2JJQ5_9PEZI</name>
<reference evidence="1 2" key="1">
    <citation type="journal article" date="2024" name="IMA Fungus">
        <title>Apiospora arundinis, a panoply of carbohydrate-active enzymes and secondary metabolites.</title>
        <authorList>
            <person name="Sorensen T."/>
            <person name="Petersen C."/>
            <person name="Muurmann A.T."/>
            <person name="Christiansen J.V."/>
            <person name="Brundto M.L."/>
            <person name="Overgaard C.K."/>
            <person name="Boysen A.T."/>
            <person name="Wollenberg R.D."/>
            <person name="Larsen T.O."/>
            <person name="Sorensen J.L."/>
            <person name="Nielsen K.L."/>
            <person name="Sondergaard T.E."/>
        </authorList>
    </citation>
    <scope>NUCLEOTIDE SEQUENCE [LARGE SCALE GENOMIC DNA]</scope>
    <source>
        <strain evidence="1 2">AAU 773</strain>
    </source>
</reference>
<sequence length="71" mass="8000">MPVIRVTIRFSRIRDLSPIRSAFGVLAILAIACDNFGPNPPNGAAALLLSHLDSERLRRVDWGALYRNRWI</sequence>
<gene>
    <name evidence="1" type="ORF">PGQ11_002411</name>
</gene>
<accession>A0ABR2JJQ5</accession>
<dbReference type="PROSITE" id="PS51257">
    <property type="entry name" value="PROKAR_LIPOPROTEIN"/>
    <property type="match status" value="1"/>
</dbReference>
<comment type="caution">
    <text evidence="1">The sequence shown here is derived from an EMBL/GenBank/DDBJ whole genome shotgun (WGS) entry which is preliminary data.</text>
</comment>
<keyword evidence="2" id="KW-1185">Reference proteome</keyword>